<dbReference type="PANTHER" id="PTHR16262:SF2">
    <property type="entry name" value="PEROXISOME ASSEMBLY PROTEIN 26"/>
    <property type="match status" value="1"/>
</dbReference>
<dbReference type="GO" id="GO:0005778">
    <property type="term" value="C:peroxisomal membrane"/>
    <property type="evidence" value="ECO:0007669"/>
    <property type="project" value="InterPro"/>
</dbReference>
<comment type="caution">
    <text evidence="1">The sequence shown here is derived from an EMBL/GenBank/DDBJ whole genome shotgun (WGS) entry which is preliminary data.</text>
</comment>
<dbReference type="Pfam" id="PF07163">
    <property type="entry name" value="Pex26"/>
    <property type="match status" value="1"/>
</dbReference>
<reference evidence="1 2" key="1">
    <citation type="submission" date="2024-04" db="EMBL/GenBank/DDBJ databases">
        <authorList>
            <consortium name="Genoscope - CEA"/>
            <person name="William W."/>
        </authorList>
    </citation>
    <scope>NUCLEOTIDE SEQUENCE [LARGE SCALE GENOMIC DNA]</scope>
</reference>
<evidence type="ECO:0000313" key="1">
    <source>
        <dbReference type="EMBL" id="CAL1539530.1"/>
    </source>
</evidence>
<proteinExistence type="predicted"/>
<name>A0AAV2I2A7_LYMST</name>
<gene>
    <name evidence="1" type="ORF">GSLYS_00013269001</name>
</gene>
<evidence type="ECO:0000313" key="2">
    <source>
        <dbReference type="Proteomes" id="UP001497497"/>
    </source>
</evidence>
<protein>
    <submittedName>
        <fullName evidence="1">Uncharacterized protein</fullName>
    </submittedName>
</protein>
<dbReference type="GO" id="GO:0045046">
    <property type="term" value="P:protein import into peroxisome membrane"/>
    <property type="evidence" value="ECO:0007669"/>
    <property type="project" value="InterPro"/>
</dbReference>
<dbReference type="GO" id="GO:0044877">
    <property type="term" value="F:protein-containing complex binding"/>
    <property type="evidence" value="ECO:0007669"/>
    <property type="project" value="InterPro"/>
</dbReference>
<dbReference type="PANTHER" id="PTHR16262">
    <property type="entry name" value="PEROXISOME ASSEMBLY PROTEIN 26"/>
    <property type="match status" value="1"/>
</dbReference>
<sequence length="359" mass="40970">MNLCKLNQSLSEAVDLFIIRKFDLCFRLCTNVIKTAKCDTEQEGNQDVIEAATALGIQALAENDMWQHTVAFINNTYGAIELCPPRIIQVCILLHAHVKEYAQCHQIVQMWLKNPHNINNCQCSKVIQVYAHHILCPTGSYEMLQEIVQSCSNCLTLSEKSALLKLPQAGRFKDAKFKSESYNPLIEAEIGSEKIECSRLNASGLTCTSNSSDHPDKVFDDLLPNKRPKGFTTWRDIFKIVQQFLIKFVWTPRSFGLIVMGIFAFWGIIQTQTGGTFVTTYLFVHAVKAAVPQNCFTTQAYEFMLSNNERMIKTKELYFSVNKFIFKTIKTQGLIPISLFYDLGLHFYKGYTIRTEHKQ</sequence>
<dbReference type="AlphaFoldDB" id="A0AAV2I2A7"/>
<dbReference type="InterPro" id="IPR010797">
    <property type="entry name" value="Pex26"/>
</dbReference>
<organism evidence="1 2">
    <name type="scientific">Lymnaea stagnalis</name>
    <name type="common">Great pond snail</name>
    <name type="synonym">Helix stagnalis</name>
    <dbReference type="NCBI Taxonomy" id="6523"/>
    <lineage>
        <taxon>Eukaryota</taxon>
        <taxon>Metazoa</taxon>
        <taxon>Spiralia</taxon>
        <taxon>Lophotrochozoa</taxon>
        <taxon>Mollusca</taxon>
        <taxon>Gastropoda</taxon>
        <taxon>Heterobranchia</taxon>
        <taxon>Euthyneura</taxon>
        <taxon>Panpulmonata</taxon>
        <taxon>Hygrophila</taxon>
        <taxon>Lymnaeoidea</taxon>
        <taxon>Lymnaeidae</taxon>
        <taxon>Lymnaea</taxon>
    </lineage>
</organism>
<accession>A0AAV2I2A7</accession>
<dbReference type="EMBL" id="CAXITT010000341">
    <property type="protein sequence ID" value="CAL1539530.1"/>
    <property type="molecule type" value="Genomic_DNA"/>
</dbReference>
<dbReference type="Proteomes" id="UP001497497">
    <property type="component" value="Unassembled WGS sequence"/>
</dbReference>
<keyword evidence="2" id="KW-1185">Reference proteome</keyword>
<dbReference type="GO" id="GO:0051117">
    <property type="term" value="F:ATPase binding"/>
    <property type="evidence" value="ECO:0007669"/>
    <property type="project" value="TreeGrafter"/>
</dbReference>
<dbReference type="GO" id="GO:0016558">
    <property type="term" value="P:protein import into peroxisome matrix"/>
    <property type="evidence" value="ECO:0007669"/>
    <property type="project" value="TreeGrafter"/>
</dbReference>